<proteinExistence type="predicted"/>
<evidence type="ECO:0008006" key="3">
    <source>
        <dbReference type="Google" id="ProtNLM"/>
    </source>
</evidence>
<dbReference type="Pfam" id="PF05141">
    <property type="entry name" value="DIT1_PvcA"/>
    <property type="match status" value="1"/>
</dbReference>
<dbReference type="EMBL" id="PNEN01001561">
    <property type="protein sequence ID" value="PPJ53223.1"/>
    <property type="molecule type" value="Genomic_DNA"/>
</dbReference>
<dbReference type="PANTHER" id="PTHR37285:SF5">
    <property type="entry name" value="SPORE WALL MATURATION PROTEIN DIT1"/>
    <property type="match status" value="1"/>
</dbReference>
<dbReference type="AlphaFoldDB" id="A0A2S6C0G2"/>
<gene>
    <name evidence="1" type="ORF">CBER1_11794</name>
</gene>
<dbReference type="InterPro" id="IPR007817">
    <property type="entry name" value="Isocyanide_synthase_DIT1"/>
</dbReference>
<comment type="caution">
    <text evidence="1">The sequence shown here is derived from an EMBL/GenBank/DDBJ whole genome shotgun (WGS) entry which is preliminary data.</text>
</comment>
<dbReference type="OrthoDB" id="3647222at2759"/>
<accession>A0A2S6C0G2</accession>
<evidence type="ECO:0000313" key="2">
    <source>
        <dbReference type="Proteomes" id="UP000237631"/>
    </source>
</evidence>
<reference evidence="2" key="1">
    <citation type="journal article" date="2017" name="bioRxiv">
        <title>Conservation of a gene cluster reveals novel cercosporin biosynthetic mechanisms and extends production to the genus Colletotrichum.</title>
        <authorList>
            <person name="de Jonge R."/>
            <person name="Ebert M.K."/>
            <person name="Huitt-Roehl C.R."/>
            <person name="Pal P."/>
            <person name="Suttle J.C."/>
            <person name="Spanner R.E."/>
            <person name="Neubauer J.D."/>
            <person name="Jurick W.M.II."/>
            <person name="Stott K.A."/>
            <person name="Secor G.A."/>
            <person name="Thomma B.P.H.J."/>
            <person name="Van de Peer Y."/>
            <person name="Townsend C.A."/>
            <person name="Bolton M.D."/>
        </authorList>
    </citation>
    <scope>NUCLEOTIDE SEQUENCE [LARGE SCALE GENOMIC DNA]</scope>
    <source>
        <strain evidence="2">CBS538.71</strain>
    </source>
</reference>
<organism evidence="1 2">
    <name type="scientific">Cercospora berteroae</name>
    <dbReference type="NCBI Taxonomy" id="357750"/>
    <lineage>
        <taxon>Eukaryota</taxon>
        <taxon>Fungi</taxon>
        <taxon>Dikarya</taxon>
        <taxon>Ascomycota</taxon>
        <taxon>Pezizomycotina</taxon>
        <taxon>Dothideomycetes</taxon>
        <taxon>Dothideomycetidae</taxon>
        <taxon>Mycosphaerellales</taxon>
        <taxon>Mycosphaerellaceae</taxon>
        <taxon>Cercospora</taxon>
    </lineage>
</organism>
<keyword evidence="2" id="KW-1185">Reference proteome</keyword>
<dbReference type="STRING" id="357750.A0A2S6C0G2"/>
<dbReference type="Proteomes" id="UP000237631">
    <property type="component" value="Unassembled WGS sequence"/>
</dbReference>
<dbReference type="PANTHER" id="PTHR37285">
    <property type="entry name" value="SPORE WALL MATURATION PROTEIN DIT1"/>
    <property type="match status" value="1"/>
</dbReference>
<name>A0A2S6C0G2_9PEZI</name>
<evidence type="ECO:0000313" key="1">
    <source>
        <dbReference type="EMBL" id="PPJ53223.1"/>
    </source>
</evidence>
<sequence length="542" mass="60499">MEGLPMNGSSVYDRLVTVYSRRHDGYVVHCTNEALRANWPTFRALTSLATPHRTAKIFSLPFAACSGSATTGTSPSFAKAKLLERQHNGSLISGIIVRANAFDSFDDLDEYFMDLILRSTHTGIPLQEMTSNCQDNDRVVDEIVDLFDITIRNLTPDDQWTATGREYFSRRVKHFTRHGMKLEFALPAFPCKSSNPNKVGGNLPDLAEVIALTTLHKFVIDIERLYAPGATVLIVSDGHVFSDCIGVDDATVDNYGKHLSMMNDALSTAFLDDGRQRVCLRSLPEMLQASWDNLQGPLSAQQLGLDSITHHIGQVGINDNAELCRRLLMQGFKANTHKLRSSIASHDPAILRLYRGFSRFMLEDLENNKYTQHLSKSQRRKLSSKVAFEMIERNQAYSNLVEVVLPDHIRLSIHAHNNAGPKFGINLMGRQVRATNSLPPDGSQPESCDFLHVPTPWHGCIVEVAGHDHLYLAKAEQVRAAVHDDKILAAWVVPKMGIPMIGATRRKNMQVPDEITEHLSDSGAWPTAAYFIAIPTDMQYRI</sequence>
<protein>
    <recommendedName>
        <fullName evidence="3">Pyoverdine/dityrosine biosynthesis protein</fullName>
    </recommendedName>
</protein>